<name>A0ABD5YQC5_9EURY</name>
<evidence type="ECO:0000313" key="2">
    <source>
        <dbReference type="Proteomes" id="UP001596417"/>
    </source>
</evidence>
<dbReference type="AlphaFoldDB" id="A0ABD5YQC5"/>
<dbReference type="EMBL" id="JBHTAX010000001">
    <property type="protein sequence ID" value="MFC7189436.1"/>
    <property type="molecule type" value="Genomic_DNA"/>
</dbReference>
<comment type="caution">
    <text evidence="1">The sequence shown here is derived from an EMBL/GenBank/DDBJ whole genome shotgun (WGS) entry which is preliminary data.</text>
</comment>
<evidence type="ECO:0008006" key="3">
    <source>
        <dbReference type="Google" id="ProtNLM"/>
    </source>
</evidence>
<organism evidence="1 2">
    <name type="scientific">Halocatena marina</name>
    <dbReference type="NCBI Taxonomy" id="2934937"/>
    <lineage>
        <taxon>Archaea</taxon>
        <taxon>Methanobacteriati</taxon>
        <taxon>Methanobacteriota</taxon>
        <taxon>Stenosarchaea group</taxon>
        <taxon>Halobacteria</taxon>
        <taxon>Halobacteriales</taxon>
        <taxon>Natronomonadaceae</taxon>
        <taxon>Halocatena</taxon>
    </lineage>
</organism>
<protein>
    <recommendedName>
        <fullName evidence="3">VOC family virulence protein</fullName>
    </recommendedName>
</protein>
<accession>A0ABD5YQC5</accession>
<evidence type="ECO:0000313" key="1">
    <source>
        <dbReference type="EMBL" id="MFC7189436.1"/>
    </source>
</evidence>
<dbReference type="Proteomes" id="UP001596417">
    <property type="component" value="Unassembled WGS sequence"/>
</dbReference>
<gene>
    <name evidence="1" type="ORF">ACFQL7_05955</name>
</gene>
<keyword evidence="2" id="KW-1185">Reference proteome</keyword>
<sequence>MPGSVISHIDHVLVRVERPEPLFSTLTDVLGLPSPWPLSNHPAFASVGVSFGNVDLELVR</sequence>
<dbReference type="GeneID" id="76199007"/>
<dbReference type="RefSeq" id="WP_248905518.1">
    <property type="nucleotide sequence ID" value="NZ_CP109979.1"/>
</dbReference>
<reference evidence="1 2" key="1">
    <citation type="journal article" date="2019" name="Int. J. Syst. Evol. Microbiol.">
        <title>The Global Catalogue of Microorganisms (GCM) 10K type strain sequencing project: providing services to taxonomists for standard genome sequencing and annotation.</title>
        <authorList>
            <consortium name="The Broad Institute Genomics Platform"/>
            <consortium name="The Broad Institute Genome Sequencing Center for Infectious Disease"/>
            <person name="Wu L."/>
            <person name="Ma J."/>
        </authorList>
    </citation>
    <scope>NUCLEOTIDE SEQUENCE [LARGE SCALE GENOMIC DNA]</scope>
    <source>
        <strain evidence="1 2">RDMS1</strain>
    </source>
</reference>
<proteinExistence type="predicted"/>